<reference evidence="11 12" key="1">
    <citation type="journal article" date="2016" name="Biochim. Biophys. Acta">
        <title>Photochemical characterization of actinorhodopsin and its functional existence in the natural host.</title>
        <authorList>
            <person name="Nakamura S."/>
            <person name="Kikukawa T."/>
            <person name="Tamogami J."/>
            <person name="Kamiya M."/>
            <person name="Aizawa T."/>
            <person name="Hahn M.W."/>
            <person name="Ihara K."/>
            <person name="Kamo N."/>
            <person name="Demura M."/>
        </authorList>
    </citation>
    <scope>NUCLEOTIDE SEQUENCE [LARGE SCALE GENOMIC DNA]</scope>
    <source>
        <strain evidence="11 12">MWH-Dar1</strain>
    </source>
</reference>
<evidence type="ECO:0000256" key="5">
    <source>
        <dbReference type="ARBA" id="ARBA00022705"/>
    </source>
</evidence>
<keyword evidence="6" id="KW-0239">DNA-directed DNA polymerase</keyword>
<dbReference type="GO" id="GO:0003677">
    <property type="term" value="F:DNA binding"/>
    <property type="evidence" value="ECO:0007669"/>
    <property type="project" value="InterPro"/>
</dbReference>
<dbReference type="InterPro" id="IPR027417">
    <property type="entry name" value="P-loop_NTPase"/>
</dbReference>
<dbReference type="Pfam" id="PF06144">
    <property type="entry name" value="DNA_pol3_delta"/>
    <property type="match status" value="1"/>
</dbReference>
<dbReference type="PANTHER" id="PTHR34388:SF1">
    <property type="entry name" value="DNA POLYMERASE III SUBUNIT DELTA"/>
    <property type="match status" value="1"/>
</dbReference>
<dbReference type="EMBL" id="CP015208">
    <property type="protein sequence ID" value="AOY55948.1"/>
    <property type="molecule type" value="Genomic_DNA"/>
</dbReference>
<evidence type="ECO:0000256" key="3">
    <source>
        <dbReference type="ARBA" id="ARBA00022679"/>
    </source>
</evidence>
<evidence type="ECO:0000256" key="2">
    <source>
        <dbReference type="ARBA" id="ARBA00017703"/>
    </source>
</evidence>
<dbReference type="Gene3D" id="3.40.50.300">
    <property type="entry name" value="P-loop containing nucleotide triphosphate hydrolases"/>
    <property type="match status" value="1"/>
</dbReference>
<dbReference type="SUPFAM" id="SSF48019">
    <property type="entry name" value="post-AAA+ oligomerization domain-like"/>
    <property type="match status" value="1"/>
</dbReference>
<dbReference type="OrthoDB" id="8478864at2"/>
<gene>
    <name evidence="11" type="ORF">A4Z71_02915</name>
</gene>
<dbReference type="GO" id="GO:0009360">
    <property type="term" value="C:DNA polymerase III complex"/>
    <property type="evidence" value="ECO:0007669"/>
    <property type="project" value="InterPro"/>
</dbReference>
<dbReference type="InterPro" id="IPR048466">
    <property type="entry name" value="DNA_pol3_delta-like_C"/>
</dbReference>
<dbReference type="NCBIfam" id="TIGR01128">
    <property type="entry name" value="holA"/>
    <property type="match status" value="1"/>
</dbReference>
<evidence type="ECO:0000256" key="8">
    <source>
        <dbReference type="ARBA" id="ARBA00049244"/>
    </source>
</evidence>
<evidence type="ECO:0000256" key="6">
    <source>
        <dbReference type="ARBA" id="ARBA00022932"/>
    </source>
</evidence>
<evidence type="ECO:0000259" key="10">
    <source>
        <dbReference type="Pfam" id="PF21694"/>
    </source>
</evidence>
<dbReference type="RefSeq" id="WP_070954457.1">
    <property type="nucleotide sequence ID" value="NZ_CP015208.1"/>
</dbReference>
<feature type="domain" description="DNA polymerase III delta N-terminal" evidence="9">
    <location>
        <begin position="19"/>
        <end position="128"/>
    </location>
</feature>
<evidence type="ECO:0000256" key="1">
    <source>
        <dbReference type="ARBA" id="ARBA00012417"/>
    </source>
</evidence>
<dbReference type="GO" id="GO:0006261">
    <property type="term" value="P:DNA-templated DNA replication"/>
    <property type="evidence" value="ECO:0007669"/>
    <property type="project" value="TreeGrafter"/>
</dbReference>
<evidence type="ECO:0000313" key="11">
    <source>
        <dbReference type="EMBL" id="AOY55948.1"/>
    </source>
</evidence>
<dbReference type="Gene3D" id="1.20.272.10">
    <property type="match status" value="1"/>
</dbReference>
<dbReference type="KEGG" id="rpla:A4Z71_02915"/>
<evidence type="ECO:0000256" key="4">
    <source>
        <dbReference type="ARBA" id="ARBA00022695"/>
    </source>
</evidence>
<dbReference type="PANTHER" id="PTHR34388">
    <property type="entry name" value="DNA POLYMERASE III SUBUNIT DELTA"/>
    <property type="match status" value="1"/>
</dbReference>
<dbReference type="AlphaFoldDB" id="A0A1D9DYQ3"/>
<keyword evidence="4" id="KW-0548">Nucleotidyltransferase</keyword>
<accession>A0A1D9DYQ3</accession>
<organism evidence="11 12">
    <name type="scientific">Candidatus Rhodoluna planktonica</name>
    <dbReference type="NCBI Taxonomy" id="535712"/>
    <lineage>
        <taxon>Bacteria</taxon>
        <taxon>Bacillati</taxon>
        <taxon>Actinomycetota</taxon>
        <taxon>Actinomycetes</taxon>
        <taxon>Micrococcales</taxon>
        <taxon>Microbacteriaceae</taxon>
        <taxon>Luna cluster</taxon>
        <taxon>Luna-1 subcluster</taxon>
        <taxon>Rhodoluna</taxon>
    </lineage>
</organism>
<dbReference type="InterPro" id="IPR010372">
    <property type="entry name" value="DNA_pol3_delta_N"/>
</dbReference>
<keyword evidence="3" id="KW-0808">Transferase</keyword>
<dbReference type="Pfam" id="PF21694">
    <property type="entry name" value="DNA_pol3_delta_C"/>
    <property type="match status" value="1"/>
</dbReference>
<protein>
    <recommendedName>
        <fullName evidence="2">DNA polymerase III subunit delta</fullName>
        <ecNumber evidence="1">2.7.7.7</ecNumber>
    </recommendedName>
</protein>
<dbReference type="STRING" id="535712.A4Z71_02915"/>
<keyword evidence="5" id="KW-0235">DNA replication</keyword>
<keyword evidence="12" id="KW-1185">Reference proteome</keyword>
<dbReference type="SUPFAM" id="SSF52540">
    <property type="entry name" value="P-loop containing nucleoside triphosphate hydrolases"/>
    <property type="match status" value="1"/>
</dbReference>
<evidence type="ECO:0000256" key="7">
    <source>
        <dbReference type="ARBA" id="ARBA00034754"/>
    </source>
</evidence>
<name>A0A1D9DYQ3_9MICO</name>
<proteinExistence type="inferred from homology"/>
<feature type="domain" description="DNA polymerase III delta subunit-like C-terminal" evidence="10">
    <location>
        <begin position="204"/>
        <end position="316"/>
    </location>
</feature>
<comment type="catalytic activity">
    <reaction evidence="8">
        <text>DNA(n) + a 2'-deoxyribonucleoside 5'-triphosphate = DNA(n+1) + diphosphate</text>
        <dbReference type="Rhea" id="RHEA:22508"/>
        <dbReference type="Rhea" id="RHEA-COMP:17339"/>
        <dbReference type="Rhea" id="RHEA-COMP:17340"/>
        <dbReference type="ChEBI" id="CHEBI:33019"/>
        <dbReference type="ChEBI" id="CHEBI:61560"/>
        <dbReference type="ChEBI" id="CHEBI:173112"/>
        <dbReference type="EC" id="2.7.7.7"/>
    </reaction>
</comment>
<sequence length="325" mass="34945">MAKNQILSFRDARPSEAVLVFGPEDFLAGRAIRSIREQLRAADENLEIHDLDAAEYSSGLLDSLASPSLFGEPRLIIIRSVERCSDDLIEDGVRYVQNPAQDVTVIFRHNGSSVRGKKLLEALRSVAIEIPVLSISKDSERAAFVAAEFEVAGRKITPGATRALLDAFSEDLAELASACSQLLQDAAETITEEIVDRYYSGRVETNAFKVIDAALAANSASALALLRHALSSGAETVPLVAAVAMKIRQLAKLYGNRSASAQTLGMAPWQLDRARKDLTGWDEEGLAAVISALVDADAAAKGASRDPEFVLEQLVLLIASKGKLQ</sequence>
<dbReference type="InterPro" id="IPR008921">
    <property type="entry name" value="DNA_pol3_clamp-load_cplx_C"/>
</dbReference>
<dbReference type="InterPro" id="IPR005790">
    <property type="entry name" value="DNA_polIII_delta"/>
</dbReference>
<comment type="similarity">
    <text evidence="7">Belongs to the DNA polymerase HolA subunit family.</text>
</comment>
<dbReference type="GO" id="GO:0003887">
    <property type="term" value="F:DNA-directed DNA polymerase activity"/>
    <property type="evidence" value="ECO:0007669"/>
    <property type="project" value="UniProtKB-KW"/>
</dbReference>
<dbReference type="Proteomes" id="UP000243784">
    <property type="component" value="Chromosome"/>
</dbReference>
<dbReference type="EC" id="2.7.7.7" evidence="1"/>
<evidence type="ECO:0000313" key="12">
    <source>
        <dbReference type="Proteomes" id="UP000243784"/>
    </source>
</evidence>
<evidence type="ECO:0000259" key="9">
    <source>
        <dbReference type="Pfam" id="PF06144"/>
    </source>
</evidence>